<evidence type="ECO:0000256" key="2">
    <source>
        <dbReference type="ARBA" id="ARBA00022723"/>
    </source>
</evidence>
<dbReference type="RefSeq" id="WP_235057230.1">
    <property type="nucleotide sequence ID" value="NZ_JAKFHA010000034.1"/>
</dbReference>
<dbReference type="InterPro" id="IPR036291">
    <property type="entry name" value="NAD(P)-bd_dom_sf"/>
</dbReference>
<dbReference type="SUPFAM" id="SSF50129">
    <property type="entry name" value="GroES-like"/>
    <property type="match status" value="1"/>
</dbReference>
<dbReference type="AlphaFoldDB" id="A0AA41Q727"/>
<keyword evidence="4" id="KW-0560">Oxidoreductase</keyword>
<dbReference type="Pfam" id="PF08240">
    <property type="entry name" value="ADH_N"/>
    <property type="match status" value="1"/>
</dbReference>
<dbReference type="EMBL" id="JAKFHA010000034">
    <property type="protein sequence ID" value="MCF2532451.1"/>
    <property type="molecule type" value="Genomic_DNA"/>
</dbReference>
<reference evidence="14" key="1">
    <citation type="submission" date="2022-01" db="EMBL/GenBank/DDBJ databases">
        <title>Genome-Based Taxonomic Classification of the Phylum Actinobacteria.</title>
        <authorList>
            <person name="Gao Y."/>
        </authorList>
    </citation>
    <scope>NUCLEOTIDE SEQUENCE</scope>
    <source>
        <strain evidence="14">KLBMP 8922</strain>
    </source>
</reference>
<keyword evidence="3 12" id="KW-0862">Zinc</keyword>
<evidence type="ECO:0000259" key="13">
    <source>
        <dbReference type="SMART" id="SM00829"/>
    </source>
</evidence>
<proteinExistence type="inferred from homology"/>
<evidence type="ECO:0000256" key="8">
    <source>
        <dbReference type="ARBA" id="ARBA00039102"/>
    </source>
</evidence>
<evidence type="ECO:0000313" key="15">
    <source>
        <dbReference type="Proteomes" id="UP001165378"/>
    </source>
</evidence>
<keyword evidence="15" id="KW-1185">Reference proteome</keyword>
<gene>
    <name evidence="14" type="ORF">LZ495_35285</name>
</gene>
<dbReference type="PROSITE" id="PS00059">
    <property type="entry name" value="ADH_ZINC"/>
    <property type="match status" value="1"/>
</dbReference>
<dbReference type="Pfam" id="PF00107">
    <property type="entry name" value="ADH_zinc_N"/>
    <property type="match status" value="1"/>
</dbReference>
<dbReference type="CDD" id="cd08231">
    <property type="entry name" value="MDR_TM0436_like"/>
    <property type="match status" value="1"/>
</dbReference>
<dbReference type="Gene3D" id="3.90.180.10">
    <property type="entry name" value="Medium-chain alcohol dehydrogenases, catalytic domain"/>
    <property type="match status" value="1"/>
</dbReference>
<dbReference type="PANTHER" id="PTHR43401">
    <property type="entry name" value="L-THREONINE 3-DEHYDROGENASE"/>
    <property type="match status" value="1"/>
</dbReference>
<dbReference type="InterPro" id="IPR013154">
    <property type="entry name" value="ADH-like_N"/>
</dbReference>
<comment type="catalytic activity">
    <reaction evidence="11">
        <text>2-deoxy-scyllo-inosamine + NADP(+) = 3-amino-2,3-dideoxy-scyllo-inosose + NADPH + H(+)</text>
        <dbReference type="Rhea" id="RHEA:33879"/>
        <dbReference type="ChEBI" id="CHEBI:15378"/>
        <dbReference type="ChEBI" id="CHEBI:57783"/>
        <dbReference type="ChEBI" id="CHEBI:58349"/>
        <dbReference type="ChEBI" id="CHEBI:65002"/>
        <dbReference type="ChEBI" id="CHEBI:65003"/>
        <dbReference type="EC" id="1.1.1.329"/>
    </reaction>
</comment>
<sequence>MFEGRIAQFTAPNEPFEIREVSLADRGVRPGEILVKVTRANVCGSDLHAWHGRFNTRGLGGKLPTVLGHEMVGVVAGLGEGASRDANGGDLVEGTRVVFPYFFPCRVCRYCVSGRSASCGRMTMAMLASSAEPPYYVGGFADYFLLPAGALVYTVPDSLTDEVVSGANCALAQVMQAFDRAQLGFGETVVIQGAGGLGLYATALAKARGAATVVVVDAVAERLELARELGADAVVDITVEPDERARVKRVHQLTGGGADVAVELVGAPGVVNEGIKMLGRFGRYLSVGNIGHGQTYEADPSRLTLTNKSIVGVSLYEPDALGRSLVFLDSVRDKLPKRWLESTTFPLAEINEAFRAADRREVVRASIVP</sequence>
<evidence type="ECO:0000256" key="9">
    <source>
        <dbReference type="ARBA" id="ARBA00039387"/>
    </source>
</evidence>
<evidence type="ECO:0000256" key="6">
    <source>
        <dbReference type="ARBA" id="ARBA00037908"/>
    </source>
</evidence>
<evidence type="ECO:0000256" key="3">
    <source>
        <dbReference type="ARBA" id="ARBA00022833"/>
    </source>
</evidence>
<dbReference type="Gene3D" id="3.40.50.720">
    <property type="entry name" value="NAD(P)-binding Rossmann-like Domain"/>
    <property type="match status" value="1"/>
</dbReference>
<dbReference type="SMART" id="SM00829">
    <property type="entry name" value="PKS_ER"/>
    <property type="match status" value="1"/>
</dbReference>
<comment type="catalytic activity">
    <reaction evidence="10">
        <text>2-deoxy-scyllo-inosamine + NAD(+) = 3-amino-2,3-dideoxy-scyllo-inosose + NADH + H(+)</text>
        <dbReference type="Rhea" id="RHEA:33883"/>
        <dbReference type="ChEBI" id="CHEBI:15378"/>
        <dbReference type="ChEBI" id="CHEBI:57540"/>
        <dbReference type="ChEBI" id="CHEBI:57945"/>
        <dbReference type="ChEBI" id="CHEBI:65002"/>
        <dbReference type="ChEBI" id="CHEBI:65003"/>
        <dbReference type="EC" id="1.1.1.329"/>
    </reaction>
</comment>
<evidence type="ECO:0000256" key="12">
    <source>
        <dbReference type="RuleBase" id="RU361277"/>
    </source>
</evidence>
<dbReference type="InterPro" id="IPR002328">
    <property type="entry name" value="ADH_Zn_CS"/>
</dbReference>
<evidence type="ECO:0000256" key="7">
    <source>
        <dbReference type="ARBA" id="ARBA00038004"/>
    </source>
</evidence>
<evidence type="ECO:0000256" key="10">
    <source>
        <dbReference type="ARBA" id="ARBA00048685"/>
    </source>
</evidence>
<organism evidence="14 15">
    <name type="scientific">Yinghuangia soli</name>
    <dbReference type="NCBI Taxonomy" id="2908204"/>
    <lineage>
        <taxon>Bacteria</taxon>
        <taxon>Bacillati</taxon>
        <taxon>Actinomycetota</taxon>
        <taxon>Actinomycetes</taxon>
        <taxon>Kitasatosporales</taxon>
        <taxon>Streptomycetaceae</taxon>
        <taxon>Yinghuangia</taxon>
    </lineage>
</organism>
<evidence type="ECO:0000256" key="4">
    <source>
        <dbReference type="ARBA" id="ARBA00023002"/>
    </source>
</evidence>
<evidence type="ECO:0000256" key="5">
    <source>
        <dbReference type="ARBA" id="ARBA00037678"/>
    </source>
</evidence>
<dbReference type="InterPro" id="IPR013149">
    <property type="entry name" value="ADH-like_C"/>
</dbReference>
<dbReference type="InterPro" id="IPR020843">
    <property type="entry name" value="ER"/>
</dbReference>
<comment type="cofactor">
    <cofactor evidence="1 12">
        <name>Zn(2+)</name>
        <dbReference type="ChEBI" id="CHEBI:29105"/>
    </cofactor>
</comment>
<dbReference type="PANTHER" id="PTHR43401:SF2">
    <property type="entry name" value="L-THREONINE 3-DEHYDROGENASE"/>
    <property type="match status" value="1"/>
</dbReference>
<accession>A0AA41Q727</accession>
<comment type="pathway">
    <text evidence="6">Metabolic intermediate biosynthesis; 2-deoxystreptamine biosynthesis; 2-deoxystreptamine from D-glucose 6-phosphate: step 3/4.</text>
</comment>
<name>A0AA41Q727_9ACTN</name>
<evidence type="ECO:0000256" key="1">
    <source>
        <dbReference type="ARBA" id="ARBA00001947"/>
    </source>
</evidence>
<dbReference type="Proteomes" id="UP001165378">
    <property type="component" value="Unassembled WGS sequence"/>
</dbReference>
<keyword evidence="2 12" id="KW-0479">Metal-binding</keyword>
<dbReference type="InterPro" id="IPR050129">
    <property type="entry name" value="Zn_alcohol_dh"/>
</dbReference>
<comment type="caution">
    <text evidence="14">The sequence shown here is derived from an EMBL/GenBank/DDBJ whole genome shotgun (WGS) entry which is preliminary data.</text>
</comment>
<comment type="function">
    <text evidence="5">Catalyzes the oxidation of 2-deoxy-scyllo-inosamine (DOIA) with NAD(+) or NADP(+), forming 3-amino-2,3-dideoxy-scyllo-inosose (amino-DOI).</text>
</comment>
<dbReference type="InterPro" id="IPR011032">
    <property type="entry name" value="GroES-like_sf"/>
</dbReference>
<protein>
    <recommendedName>
        <fullName evidence="9">2-deoxy-scyllo-inosamine dehydrogenase</fullName>
        <ecNumber evidence="8">1.1.1.329</ecNumber>
    </recommendedName>
</protein>
<dbReference type="SUPFAM" id="SSF51735">
    <property type="entry name" value="NAD(P)-binding Rossmann-fold domains"/>
    <property type="match status" value="1"/>
</dbReference>
<dbReference type="EC" id="1.1.1.329" evidence="8"/>
<evidence type="ECO:0000313" key="14">
    <source>
        <dbReference type="EMBL" id="MCF2532451.1"/>
    </source>
</evidence>
<dbReference type="GO" id="GO:0016491">
    <property type="term" value="F:oxidoreductase activity"/>
    <property type="evidence" value="ECO:0007669"/>
    <property type="project" value="UniProtKB-KW"/>
</dbReference>
<comment type="similarity">
    <text evidence="7">Belongs to the zinc-containing alcohol dehydrogenase family. DOIA dehydrogenase subfamily.</text>
</comment>
<evidence type="ECO:0000256" key="11">
    <source>
        <dbReference type="ARBA" id="ARBA00049085"/>
    </source>
</evidence>
<dbReference type="GO" id="GO:0008270">
    <property type="term" value="F:zinc ion binding"/>
    <property type="evidence" value="ECO:0007669"/>
    <property type="project" value="InterPro"/>
</dbReference>
<feature type="domain" description="Enoyl reductase (ER)" evidence="13">
    <location>
        <begin position="4"/>
        <end position="363"/>
    </location>
</feature>